<evidence type="ECO:0000313" key="7">
    <source>
        <dbReference type="EMBL" id="RIE06857.1"/>
    </source>
</evidence>
<dbReference type="OrthoDB" id="8596007at2"/>
<sequence length="435" mass="47299">MFSWIVLFRQVGNTCEEEKINCGGDAMDRPTFRVYGYRWVVLAVFMFINITIQMLWISYSPITGPAATFYGVTDLNIGLLSMMFMIAFIPLSIPVSWVIDTWGFHKAVSIGAVLMGVFGILRGLAGARYGLVLASTIGIAVAQPFLLNAWTTVPAKWFDLEFRATAVGLVTLASLVGTAIGMVLTPILTQSMSIARVQLLYGILAAFSSVLFILLAREKPPTPPCPVGQETRALMLDGLKNALKNRMFWMFLAICFIALGLFNGLSTWIEPIVRPRGFSPEQAGTLGALMLVGGVIGAVVIPAFSDKQHKRCKYLMIGVLGAIPGLIGVTFARPVWLLMASAFELGFFLVSLSPVGMEYAAEITYPTPEGTSNGLIQLFGQAAVVYVYVMEAMRTKDGSFTLSLLFAVFLLIICAFIVTRLKDPNVVHAGAETIT</sequence>
<evidence type="ECO:0000256" key="3">
    <source>
        <dbReference type="ARBA" id="ARBA00022989"/>
    </source>
</evidence>
<comment type="caution">
    <text evidence="8">The sequence shown here is derived from an EMBL/GenBank/DDBJ whole genome shotgun (WGS) entry which is preliminary data.</text>
</comment>
<dbReference type="SUPFAM" id="SSF103473">
    <property type="entry name" value="MFS general substrate transporter"/>
    <property type="match status" value="1"/>
</dbReference>
<feature type="transmembrane region" description="Helical" evidence="5">
    <location>
        <begin position="248"/>
        <end position="266"/>
    </location>
</feature>
<dbReference type="Gene3D" id="1.20.1250.20">
    <property type="entry name" value="MFS general substrate transporter like domains"/>
    <property type="match status" value="1"/>
</dbReference>
<protein>
    <submittedName>
        <fullName evidence="8">MFS transporter</fullName>
    </submittedName>
</protein>
<evidence type="ECO:0000313" key="10">
    <source>
        <dbReference type="Proteomes" id="UP000266489"/>
    </source>
</evidence>
<feature type="transmembrane region" description="Helical" evidence="5">
    <location>
        <begin position="77"/>
        <end position="99"/>
    </location>
</feature>
<feature type="transmembrane region" description="Helical" evidence="5">
    <location>
        <begin position="106"/>
        <end position="125"/>
    </location>
</feature>
<evidence type="ECO:0000313" key="9">
    <source>
        <dbReference type="Proteomes" id="UP000266260"/>
    </source>
</evidence>
<dbReference type="PANTHER" id="PTHR10924:SF6">
    <property type="entry name" value="SOLUTE CARRIER FAMILY 49 MEMBER A3"/>
    <property type="match status" value="1"/>
</dbReference>
<dbReference type="PROSITE" id="PS50850">
    <property type="entry name" value="MFS"/>
    <property type="match status" value="1"/>
</dbReference>
<evidence type="ECO:0000256" key="5">
    <source>
        <dbReference type="SAM" id="Phobius"/>
    </source>
</evidence>
<evidence type="ECO:0000256" key="2">
    <source>
        <dbReference type="ARBA" id="ARBA00022692"/>
    </source>
</evidence>
<keyword evidence="3 5" id="KW-1133">Transmembrane helix</keyword>
<dbReference type="GO" id="GO:0022857">
    <property type="term" value="F:transmembrane transporter activity"/>
    <property type="evidence" value="ECO:0007669"/>
    <property type="project" value="InterPro"/>
</dbReference>
<feature type="transmembrane region" description="Helical" evidence="5">
    <location>
        <begin position="286"/>
        <end position="305"/>
    </location>
</feature>
<dbReference type="Pfam" id="PF07690">
    <property type="entry name" value="MFS_1"/>
    <property type="match status" value="1"/>
</dbReference>
<evidence type="ECO:0000256" key="4">
    <source>
        <dbReference type="ARBA" id="ARBA00023136"/>
    </source>
</evidence>
<proteinExistence type="predicted"/>
<dbReference type="InterPro" id="IPR036259">
    <property type="entry name" value="MFS_trans_sf"/>
</dbReference>
<feature type="transmembrane region" description="Helical" evidence="5">
    <location>
        <begin position="131"/>
        <end position="150"/>
    </location>
</feature>
<dbReference type="EMBL" id="QXIT01000146">
    <property type="protein sequence ID" value="RIE06857.1"/>
    <property type="molecule type" value="Genomic_DNA"/>
</dbReference>
<dbReference type="EMBL" id="QXIU01000227">
    <property type="protein sequence ID" value="RIE07593.1"/>
    <property type="molecule type" value="Genomic_DNA"/>
</dbReference>
<dbReference type="InterPro" id="IPR011701">
    <property type="entry name" value="MFS"/>
</dbReference>
<accession>A0A398CYI5</accession>
<feature type="transmembrane region" description="Helical" evidence="5">
    <location>
        <begin position="199"/>
        <end position="216"/>
    </location>
</feature>
<reference evidence="9 10" key="1">
    <citation type="submission" date="2018-09" db="EMBL/GenBank/DDBJ databases">
        <title>Discovery and Ecogenomic Context for Candidatus Cryosericales, a Global Caldiserica Order Active in Thawing Permafrost.</title>
        <authorList>
            <person name="Martinez M.A."/>
            <person name="Woodcroft B.J."/>
            <person name="Ignacio Espinoza J.C."/>
            <person name="Zayed A."/>
            <person name="Singleton C.M."/>
            <person name="Boyd J."/>
            <person name="Li Y.-F."/>
            <person name="Purvine S."/>
            <person name="Maughan H."/>
            <person name="Hodgkins S.B."/>
            <person name="Anderson D."/>
            <person name="Sederholm M."/>
            <person name="Temperton B."/>
            <person name="Saleska S.R."/>
            <person name="Tyson G.W."/>
            <person name="Rich V.I."/>
        </authorList>
    </citation>
    <scope>NUCLEOTIDE SEQUENCE [LARGE SCALE GENOMIC DNA]</scope>
    <source>
        <strain evidence="8 10">SMC5</strain>
        <strain evidence="7 9">SMC6</strain>
    </source>
</reference>
<keyword evidence="2 5" id="KW-0812">Transmembrane</keyword>
<name>A0A398CYI5_9BACT</name>
<dbReference type="InterPro" id="IPR049680">
    <property type="entry name" value="FLVCR1-2_SLC49-like"/>
</dbReference>
<dbReference type="InterPro" id="IPR020846">
    <property type="entry name" value="MFS_dom"/>
</dbReference>
<feature type="transmembrane region" description="Helical" evidence="5">
    <location>
        <begin position="317"/>
        <end position="350"/>
    </location>
</feature>
<keyword evidence="4 5" id="KW-0472">Membrane</keyword>
<feature type="transmembrane region" description="Helical" evidence="5">
    <location>
        <begin position="370"/>
        <end position="388"/>
    </location>
</feature>
<gene>
    <name evidence="8" type="ORF">SMC5_09410</name>
    <name evidence="7" type="ORF">SMC6_08275</name>
</gene>
<organism evidence="8 10">
    <name type="scientific">Candidatus Cryosericum odellii</name>
    <dbReference type="NCBI Taxonomy" id="2290917"/>
    <lineage>
        <taxon>Bacteria</taxon>
        <taxon>Pseudomonadati</taxon>
        <taxon>Caldisericota/Cryosericota group</taxon>
        <taxon>Candidatus Cryosericota</taxon>
        <taxon>Candidatus Cryosericia</taxon>
        <taxon>Candidatus Cryosericales</taxon>
        <taxon>Candidatus Cryosericaceae</taxon>
        <taxon>Candidatus Cryosericum</taxon>
    </lineage>
</organism>
<feature type="transmembrane region" description="Helical" evidence="5">
    <location>
        <begin position="400"/>
        <end position="418"/>
    </location>
</feature>
<evidence type="ECO:0000313" key="8">
    <source>
        <dbReference type="EMBL" id="RIE07593.1"/>
    </source>
</evidence>
<keyword evidence="9" id="KW-1185">Reference proteome</keyword>
<dbReference type="PANTHER" id="PTHR10924">
    <property type="entry name" value="MAJOR FACILITATOR SUPERFAMILY PROTEIN-RELATED"/>
    <property type="match status" value="1"/>
</dbReference>
<evidence type="ECO:0000259" key="6">
    <source>
        <dbReference type="PROSITE" id="PS50850"/>
    </source>
</evidence>
<dbReference type="AlphaFoldDB" id="A0A398CYI5"/>
<feature type="transmembrane region" description="Helical" evidence="5">
    <location>
        <begin position="162"/>
        <end position="187"/>
    </location>
</feature>
<dbReference type="GO" id="GO:0016020">
    <property type="term" value="C:membrane"/>
    <property type="evidence" value="ECO:0007669"/>
    <property type="project" value="UniProtKB-SubCell"/>
</dbReference>
<evidence type="ECO:0000256" key="1">
    <source>
        <dbReference type="ARBA" id="ARBA00004141"/>
    </source>
</evidence>
<dbReference type="Proteomes" id="UP000266489">
    <property type="component" value="Unassembled WGS sequence"/>
</dbReference>
<comment type="subcellular location">
    <subcellularLocation>
        <location evidence="1">Membrane</location>
        <topology evidence="1">Multi-pass membrane protein</topology>
    </subcellularLocation>
</comment>
<accession>A0A398D3K6</accession>
<feature type="transmembrane region" description="Helical" evidence="5">
    <location>
        <begin position="37"/>
        <end position="57"/>
    </location>
</feature>
<feature type="domain" description="Major facilitator superfamily (MFS) profile" evidence="6">
    <location>
        <begin position="37"/>
        <end position="425"/>
    </location>
</feature>
<dbReference type="Proteomes" id="UP000266260">
    <property type="component" value="Unassembled WGS sequence"/>
</dbReference>